<reference evidence="1 2" key="1">
    <citation type="submission" date="2017-03" db="EMBL/GenBank/DDBJ databases">
        <title>Comparative genomics of the toxic Baltic Sea cyanobacteria Nodularia spumigena UHCC 0039 and its response on varying salinity.</title>
        <authorList>
            <person name="Teikari J.E."/>
        </authorList>
    </citation>
    <scope>NUCLEOTIDE SEQUENCE [LARGE SCALE GENOMIC DNA]</scope>
    <source>
        <strain evidence="1 2">UHCC 0039</strain>
    </source>
</reference>
<dbReference type="EMBL" id="CP020114">
    <property type="protein sequence ID" value="AVZ31418.1"/>
    <property type="molecule type" value="Genomic_DNA"/>
</dbReference>
<dbReference type="KEGG" id="nsp:BMF81_04125"/>
<accession>A0A2S0QAM0</accession>
<dbReference type="AlphaFoldDB" id="A0A2S0QAM0"/>
<protein>
    <submittedName>
        <fullName evidence="1">Uncharacterized protein</fullName>
    </submittedName>
</protein>
<name>A0A2S0QAM0_NODSP</name>
<organism evidence="1 2">
    <name type="scientific">Nodularia spumigena UHCC 0039</name>
    <dbReference type="NCBI Taxonomy" id="1914872"/>
    <lineage>
        <taxon>Bacteria</taxon>
        <taxon>Bacillati</taxon>
        <taxon>Cyanobacteriota</taxon>
        <taxon>Cyanophyceae</taxon>
        <taxon>Nostocales</taxon>
        <taxon>Nodulariaceae</taxon>
        <taxon>Nodularia</taxon>
    </lineage>
</organism>
<proteinExistence type="predicted"/>
<sequence>MNRFTSGLFVGLQASMSSLAISQRTDIAENLPLSNYIYDGGLNFDRGSGRIGSGC</sequence>
<evidence type="ECO:0000313" key="2">
    <source>
        <dbReference type="Proteomes" id="UP000244056"/>
    </source>
</evidence>
<gene>
    <name evidence="1" type="ORF">BMF81_04125</name>
</gene>
<evidence type="ECO:0000313" key="1">
    <source>
        <dbReference type="EMBL" id="AVZ31418.1"/>
    </source>
</evidence>
<dbReference type="Proteomes" id="UP000244056">
    <property type="component" value="Chromosome"/>
</dbReference>